<accession>A0A4Z1BIK0</accession>
<dbReference type="Proteomes" id="UP000297998">
    <property type="component" value="Unassembled WGS sequence"/>
</dbReference>
<organism evidence="1 2">
    <name type="scientific">Empedobacter tilapiae</name>
    <dbReference type="NCBI Taxonomy" id="2491114"/>
    <lineage>
        <taxon>Bacteria</taxon>
        <taxon>Pseudomonadati</taxon>
        <taxon>Bacteroidota</taxon>
        <taxon>Flavobacteriia</taxon>
        <taxon>Flavobacteriales</taxon>
        <taxon>Weeksellaceae</taxon>
        <taxon>Empedobacter</taxon>
    </lineage>
</organism>
<reference evidence="1 2" key="1">
    <citation type="submission" date="2019-03" db="EMBL/GenBank/DDBJ databases">
        <title>Empedobacter tilapiae sp. nov., isolated from an intestine of Nile tilapia Oreochromis niloticus.</title>
        <authorList>
            <person name="Kim Y.-O."/>
            <person name="Yoon J.-H."/>
        </authorList>
    </citation>
    <scope>NUCLEOTIDE SEQUENCE [LARGE SCALE GENOMIC DNA]</scope>
    <source>
        <strain evidence="1 2">MRS2</strain>
    </source>
</reference>
<keyword evidence="2" id="KW-1185">Reference proteome</keyword>
<protein>
    <submittedName>
        <fullName evidence="1">Uncharacterized protein</fullName>
    </submittedName>
</protein>
<gene>
    <name evidence="1" type="ORF">E4J94_16875</name>
</gene>
<dbReference type="AlphaFoldDB" id="A0A4Z1BIK0"/>
<sequence>MKKIFLLFLFSYSYSQVGINTEYPTGIFMVDGKADNKSSTPNISAISNDVKITENANLGIGVENPSTLVDIKSNNINSGFRLKDGSEGEYYRLVTNINGDTKWRKRSSVIVSQIEGSYSGLIFTTTLNYTGRYIILEPGEWMVRSNLLLRAFNSASPSSGVYVKFSWAENTNGIYTLSQDVLFGKTFGGDYLLDYGIAKGATIIKNSSSEAKKYYLVTNGAENIGNFPLNSVWDQLGGTWGETSIMAFPFN</sequence>
<evidence type="ECO:0000313" key="2">
    <source>
        <dbReference type="Proteomes" id="UP000297998"/>
    </source>
</evidence>
<dbReference type="EMBL" id="SRPE01000017">
    <property type="protein sequence ID" value="TGN21875.1"/>
    <property type="molecule type" value="Genomic_DNA"/>
</dbReference>
<dbReference type="OrthoDB" id="1252924at2"/>
<dbReference type="RefSeq" id="WP_135836953.1">
    <property type="nucleotide sequence ID" value="NZ_SRPE01000017.1"/>
</dbReference>
<evidence type="ECO:0000313" key="1">
    <source>
        <dbReference type="EMBL" id="TGN21875.1"/>
    </source>
</evidence>
<comment type="caution">
    <text evidence="1">The sequence shown here is derived from an EMBL/GenBank/DDBJ whole genome shotgun (WGS) entry which is preliminary data.</text>
</comment>
<proteinExistence type="predicted"/>
<name>A0A4Z1BIK0_9FLAO</name>